<reference evidence="1 2" key="1">
    <citation type="journal article" date="2022" name="DNA Res.">
        <title>Chromosomal-level genome assembly of the orchid tree Bauhinia variegata (Leguminosae; Cercidoideae) supports the allotetraploid origin hypothesis of Bauhinia.</title>
        <authorList>
            <person name="Zhong Y."/>
            <person name="Chen Y."/>
            <person name="Zheng D."/>
            <person name="Pang J."/>
            <person name="Liu Y."/>
            <person name="Luo S."/>
            <person name="Meng S."/>
            <person name="Qian L."/>
            <person name="Wei D."/>
            <person name="Dai S."/>
            <person name="Zhou R."/>
        </authorList>
    </citation>
    <scope>NUCLEOTIDE SEQUENCE [LARGE SCALE GENOMIC DNA]</scope>
    <source>
        <strain evidence="1">BV-YZ2020</strain>
    </source>
</reference>
<proteinExistence type="predicted"/>
<keyword evidence="2" id="KW-1185">Reference proteome</keyword>
<evidence type="ECO:0000313" key="1">
    <source>
        <dbReference type="EMBL" id="KAI4345149.1"/>
    </source>
</evidence>
<accession>A0ACB9P8L0</accession>
<dbReference type="Proteomes" id="UP000828941">
    <property type="component" value="Chromosome 5"/>
</dbReference>
<dbReference type="EMBL" id="CM039430">
    <property type="protein sequence ID" value="KAI4345149.1"/>
    <property type="molecule type" value="Genomic_DNA"/>
</dbReference>
<protein>
    <submittedName>
        <fullName evidence="1">Uncharacterized protein</fullName>
    </submittedName>
</protein>
<evidence type="ECO:0000313" key="2">
    <source>
        <dbReference type="Proteomes" id="UP000828941"/>
    </source>
</evidence>
<sequence length="79" mass="8943">MAMLSSRRLLLVSFILLCFISNVRGRSLRETNRPETRDGAQEISKNDLVKNNQGGETPDTDDLVTMDYTPIKKNPPIHN</sequence>
<name>A0ACB9P8L0_BAUVA</name>
<gene>
    <name evidence="1" type="ORF">L6164_012303</name>
</gene>
<comment type="caution">
    <text evidence="1">The sequence shown here is derived from an EMBL/GenBank/DDBJ whole genome shotgun (WGS) entry which is preliminary data.</text>
</comment>
<organism evidence="1 2">
    <name type="scientific">Bauhinia variegata</name>
    <name type="common">Purple orchid tree</name>
    <name type="synonym">Phanera variegata</name>
    <dbReference type="NCBI Taxonomy" id="167791"/>
    <lineage>
        <taxon>Eukaryota</taxon>
        <taxon>Viridiplantae</taxon>
        <taxon>Streptophyta</taxon>
        <taxon>Embryophyta</taxon>
        <taxon>Tracheophyta</taxon>
        <taxon>Spermatophyta</taxon>
        <taxon>Magnoliopsida</taxon>
        <taxon>eudicotyledons</taxon>
        <taxon>Gunneridae</taxon>
        <taxon>Pentapetalae</taxon>
        <taxon>rosids</taxon>
        <taxon>fabids</taxon>
        <taxon>Fabales</taxon>
        <taxon>Fabaceae</taxon>
        <taxon>Cercidoideae</taxon>
        <taxon>Cercideae</taxon>
        <taxon>Bauhiniinae</taxon>
        <taxon>Bauhinia</taxon>
    </lineage>
</organism>